<feature type="binding site" evidence="6">
    <location>
        <position position="91"/>
    </location>
    <ligand>
        <name>ATP</name>
        <dbReference type="ChEBI" id="CHEBI:30616"/>
    </ligand>
</feature>
<dbReference type="Gene3D" id="3.30.200.20">
    <property type="entry name" value="Phosphorylase Kinase, domain 1"/>
    <property type="match status" value="1"/>
</dbReference>
<feature type="transmembrane region" description="Helical" evidence="8">
    <location>
        <begin position="327"/>
        <end position="348"/>
    </location>
</feature>
<reference evidence="11" key="1">
    <citation type="journal article" date="2020" name="Appl. Environ. Microbiol.">
        <title>Diazotrophic Anaeromyxobacter Isolates from Soils.</title>
        <authorList>
            <person name="Masuda Y."/>
            <person name="Yamanaka H."/>
            <person name="Xu Z.X."/>
            <person name="Shiratori Y."/>
            <person name="Aono T."/>
            <person name="Amachi S."/>
            <person name="Senoo K."/>
            <person name="Itoh H."/>
        </authorList>
    </citation>
    <scope>NUCLEOTIDE SEQUENCE [LARGE SCALE GENOMIC DNA]</scope>
    <source>
        <strain evidence="11">R267</strain>
    </source>
</reference>
<evidence type="ECO:0000313" key="11">
    <source>
        <dbReference type="Proteomes" id="UP000503640"/>
    </source>
</evidence>
<proteinExistence type="predicted"/>
<dbReference type="GO" id="GO:0005524">
    <property type="term" value="F:ATP binding"/>
    <property type="evidence" value="ECO:0007669"/>
    <property type="project" value="UniProtKB-UniRule"/>
</dbReference>
<dbReference type="InterPro" id="IPR019734">
    <property type="entry name" value="TPR_rpt"/>
</dbReference>
<keyword evidence="8" id="KW-0472">Membrane</keyword>
<dbReference type="RefSeq" id="WP_209005203.1">
    <property type="nucleotide sequence ID" value="NZ_BJTG01000015.1"/>
</dbReference>
<dbReference type="EMBL" id="BJTG01000015">
    <property type="protein sequence ID" value="GEJ59499.1"/>
    <property type="molecule type" value="Genomic_DNA"/>
</dbReference>
<keyword evidence="8" id="KW-0812">Transmembrane</keyword>
<evidence type="ECO:0000256" key="6">
    <source>
        <dbReference type="PROSITE-ProRule" id="PRU10141"/>
    </source>
</evidence>
<evidence type="ECO:0000256" key="3">
    <source>
        <dbReference type="ARBA" id="ARBA00022777"/>
    </source>
</evidence>
<dbReference type="PROSITE" id="PS00107">
    <property type="entry name" value="PROTEIN_KINASE_ATP"/>
    <property type="match status" value="1"/>
</dbReference>
<keyword evidence="1" id="KW-0808">Transferase</keyword>
<dbReference type="Gene3D" id="3.40.50.10610">
    <property type="entry name" value="ABC-type transport auxiliary lipoprotein component"/>
    <property type="match status" value="1"/>
</dbReference>
<dbReference type="InterPro" id="IPR017441">
    <property type="entry name" value="Protein_kinase_ATP_BS"/>
</dbReference>
<feature type="domain" description="Protein kinase" evidence="9">
    <location>
        <begin position="62"/>
        <end position="319"/>
    </location>
</feature>
<protein>
    <recommendedName>
        <fullName evidence="9">Protein kinase domain-containing protein</fullName>
    </recommendedName>
</protein>
<sequence length="990" mass="107570">MATEARSEARRLEPDRTEPSVAAGAAADGLTRLLEELARTPDVKLSEVWQARLAPGEVVGRFELVREVGRGGFGVVYEAKDRDLGRRVAFKALRPGRPLDAEQVEALRHEAESAARLNHPNLVTIHDFGSCPSGPYLIMELLRGEALSQRLDDGPLSPGEAVRIAREVGQALVHAHAAGVVHRDLKPGNVFVCESGAVKVLDFGLAHLLGAAGAKGGTPGYMAPEQIRGEREDERSDLFGLGVLLYRMLTGRLPFEVKNGRSAVLDEGPSPEPRGEGIPARLARLTGRLLAKDPGHRPRSAQEAVDDLGAIARALDPVAAGRRRRGWLALAVAVLFAGGGGVAAGLGARALGARDLQRMTVAVADFENATGDPQLEGLSALLITSLEQSHRLAVVTRSRMRDELRKLGHGEVERIDERLAREVGRAVKTRALLLASVRRFGGDYALQLRALDPRDDRSLFAVTEQVSRKEDVPALIDRVSERARRALREHDDDVRDARVEMAAAVTKNLEAYQHYFRGVECIERPREEREWIGCSDFFRAAVAADPGFALAHYQLAYLASTINVSGSAGSQRPFIEAELSSALRDEAQLPARERSLVLALQAHLAGDDAGALRRYDDLIRRYPDDKHALYLAGDLLYDRSDYAGAIPYLQKAAELDPFFENAVRSLVHALGKLQRKEELRTLLDRWARLPQNPALRAAAVRGAVWMGDLDRSLEEARKNASSASDPSPFIDLAAVQFSRGDFIDAERALRRAMHDYPDRQRASAYLAIAVGAQGRRRESVELAARASPKIDAWDRHVGLALALVGTAPASAVWSEVQQAGTTNPGAAATLAADLALLGDVAHARELLAHLQPRTPDHELATAAIAWRTGDAPGATARLRALDAVEPVPEWGLPPSFLLAEIASAAGEDVAVLEAARRFRSVWSQLGSRGAWAMPRMMLLEARAQSRLGRIDEARTSLDRLLTQCARADSDDPIAIDARALRAGLGPRDRR</sequence>
<keyword evidence="11" id="KW-1185">Reference proteome</keyword>
<accession>A0A7I9VTN4</accession>
<dbReference type="GO" id="GO:0004674">
    <property type="term" value="F:protein serine/threonine kinase activity"/>
    <property type="evidence" value="ECO:0007669"/>
    <property type="project" value="TreeGrafter"/>
</dbReference>
<gene>
    <name evidence="10" type="ORF">AMYX_42400</name>
</gene>
<keyword evidence="8" id="KW-1133">Transmembrane helix</keyword>
<dbReference type="PANTHER" id="PTHR43289:SF6">
    <property type="entry name" value="SERINE_THREONINE-PROTEIN KINASE NEKL-3"/>
    <property type="match status" value="1"/>
</dbReference>
<evidence type="ECO:0000256" key="4">
    <source>
        <dbReference type="ARBA" id="ARBA00022840"/>
    </source>
</evidence>
<dbReference type="SMART" id="SM00220">
    <property type="entry name" value="S_TKc"/>
    <property type="match status" value="1"/>
</dbReference>
<dbReference type="InterPro" id="IPR011009">
    <property type="entry name" value="Kinase-like_dom_sf"/>
</dbReference>
<evidence type="ECO:0000256" key="8">
    <source>
        <dbReference type="SAM" id="Phobius"/>
    </source>
</evidence>
<dbReference type="SUPFAM" id="SSF48452">
    <property type="entry name" value="TPR-like"/>
    <property type="match status" value="2"/>
</dbReference>
<feature type="repeat" description="TPR" evidence="5">
    <location>
        <begin position="626"/>
        <end position="659"/>
    </location>
</feature>
<dbReference type="Pfam" id="PF00069">
    <property type="entry name" value="Pkinase"/>
    <property type="match status" value="1"/>
</dbReference>
<dbReference type="InterPro" id="IPR008271">
    <property type="entry name" value="Ser/Thr_kinase_AS"/>
</dbReference>
<dbReference type="Proteomes" id="UP000503640">
    <property type="component" value="Unassembled WGS sequence"/>
</dbReference>
<evidence type="ECO:0000313" key="10">
    <source>
        <dbReference type="EMBL" id="GEJ59499.1"/>
    </source>
</evidence>
<keyword evidence="2 6" id="KW-0547">Nucleotide-binding</keyword>
<dbReference type="Gene3D" id="1.10.510.10">
    <property type="entry name" value="Transferase(Phosphotransferase) domain 1"/>
    <property type="match status" value="1"/>
</dbReference>
<dbReference type="PROSITE" id="PS50005">
    <property type="entry name" value="TPR"/>
    <property type="match status" value="1"/>
</dbReference>
<evidence type="ECO:0000256" key="2">
    <source>
        <dbReference type="ARBA" id="ARBA00022741"/>
    </source>
</evidence>
<evidence type="ECO:0000259" key="9">
    <source>
        <dbReference type="PROSITE" id="PS50011"/>
    </source>
</evidence>
<keyword evidence="3" id="KW-0418">Kinase</keyword>
<dbReference type="PROSITE" id="PS50011">
    <property type="entry name" value="PROTEIN_KINASE_DOM"/>
    <property type="match status" value="1"/>
</dbReference>
<dbReference type="SUPFAM" id="SSF56112">
    <property type="entry name" value="Protein kinase-like (PK-like)"/>
    <property type="match status" value="1"/>
</dbReference>
<dbReference type="CDD" id="cd14014">
    <property type="entry name" value="STKc_PknB_like"/>
    <property type="match status" value="1"/>
</dbReference>
<dbReference type="AlphaFoldDB" id="A0A7I9VTN4"/>
<dbReference type="Gene3D" id="1.25.40.10">
    <property type="entry name" value="Tetratricopeptide repeat domain"/>
    <property type="match status" value="2"/>
</dbReference>
<dbReference type="PROSITE" id="PS00108">
    <property type="entry name" value="PROTEIN_KINASE_ST"/>
    <property type="match status" value="1"/>
</dbReference>
<feature type="compositionally biased region" description="Basic and acidic residues" evidence="7">
    <location>
        <begin position="1"/>
        <end position="18"/>
    </location>
</feature>
<dbReference type="InterPro" id="IPR000719">
    <property type="entry name" value="Prot_kinase_dom"/>
</dbReference>
<evidence type="ECO:0000256" key="7">
    <source>
        <dbReference type="SAM" id="MobiDB-lite"/>
    </source>
</evidence>
<evidence type="ECO:0000256" key="5">
    <source>
        <dbReference type="PROSITE-ProRule" id="PRU00339"/>
    </source>
</evidence>
<name>A0A7I9VTN4_9BACT</name>
<dbReference type="PANTHER" id="PTHR43289">
    <property type="entry name" value="MITOGEN-ACTIVATED PROTEIN KINASE KINASE KINASE 20-RELATED"/>
    <property type="match status" value="1"/>
</dbReference>
<keyword evidence="4 6" id="KW-0067">ATP-binding</keyword>
<keyword evidence="5" id="KW-0802">TPR repeat</keyword>
<comment type="caution">
    <text evidence="10">The sequence shown here is derived from an EMBL/GenBank/DDBJ whole genome shotgun (WGS) entry which is preliminary data.</text>
</comment>
<organism evidence="10 11">
    <name type="scientific">Anaeromyxobacter diazotrophicus</name>
    <dbReference type="NCBI Taxonomy" id="2590199"/>
    <lineage>
        <taxon>Bacteria</taxon>
        <taxon>Pseudomonadati</taxon>
        <taxon>Myxococcota</taxon>
        <taxon>Myxococcia</taxon>
        <taxon>Myxococcales</taxon>
        <taxon>Cystobacterineae</taxon>
        <taxon>Anaeromyxobacteraceae</taxon>
        <taxon>Anaeromyxobacter</taxon>
    </lineage>
</organism>
<dbReference type="InterPro" id="IPR011990">
    <property type="entry name" value="TPR-like_helical_dom_sf"/>
</dbReference>
<feature type="region of interest" description="Disordered" evidence="7">
    <location>
        <begin position="1"/>
        <end position="23"/>
    </location>
</feature>
<evidence type="ECO:0000256" key="1">
    <source>
        <dbReference type="ARBA" id="ARBA00022679"/>
    </source>
</evidence>